<proteinExistence type="predicted"/>
<accession>A0A0M3I932</accession>
<dbReference type="Proteomes" id="UP000036681">
    <property type="component" value="Unplaced"/>
</dbReference>
<evidence type="ECO:0000313" key="1">
    <source>
        <dbReference type="Proteomes" id="UP000036681"/>
    </source>
</evidence>
<sequence>MRPLVRTNGEFSGTAASILSGLRAGSALDVETVEPNTKLVITLFGANLWPHGFDKIWLTSAEDCEVRSQFCLTQQ</sequence>
<reference evidence="2" key="1">
    <citation type="submission" date="2017-02" db="UniProtKB">
        <authorList>
            <consortium name="WormBaseParasite"/>
        </authorList>
    </citation>
    <scope>IDENTIFICATION</scope>
</reference>
<dbReference type="WBParaSite" id="ALUE_0001391701-mRNA-1">
    <property type="protein sequence ID" value="ALUE_0001391701-mRNA-1"/>
    <property type="gene ID" value="ALUE_0001391701"/>
</dbReference>
<name>A0A0M3I932_ASCLU</name>
<keyword evidence="1" id="KW-1185">Reference proteome</keyword>
<organism evidence="1 2">
    <name type="scientific">Ascaris lumbricoides</name>
    <name type="common">Giant roundworm</name>
    <dbReference type="NCBI Taxonomy" id="6252"/>
    <lineage>
        <taxon>Eukaryota</taxon>
        <taxon>Metazoa</taxon>
        <taxon>Ecdysozoa</taxon>
        <taxon>Nematoda</taxon>
        <taxon>Chromadorea</taxon>
        <taxon>Rhabditida</taxon>
        <taxon>Spirurina</taxon>
        <taxon>Ascaridomorpha</taxon>
        <taxon>Ascaridoidea</taxon>
        <taxon>Ascarididae</taxon>
        <taxon>Ascaris</taxon>
    </lineage>
</organism>
<protein>
    <submittedName>
        <fullName evidence="2">Molydop_binding domain-containing protein</fullName>
    </submittedName>
</protein>
<evidence type="ECO:0000313" key="2">
    <source>
        <dbReference type="WBParaSite" id="ALUE_0001391701-mRNA-1"/>
    </source>
</evidence>
<dbReference type="AlphaFoldDB" id="A0A0M3I932"/>